<gene>
    <name evidence="2" type="ORF">FIBSPDRAFT_575040</name>
</gene>
<feature type="signal peptide" evidence="1">
    <location>
        <begin position="1"/>
        <end position="19"/>
    </location>
</feature>
<keyword evidence="1" id="KW-0732">Signal</keyword>
<feature type="chain" id="PRO_5007874620" description="Secreted protein" evidence="1">
    <location>
        <begin position="20"/>
        <end position="107"/>
    </location>
</feature>
<evidence type="ECO:0008006" key="4">
    <source>
        <dbReference type="Google" id="ProtNLM"/>
    </source>
</evidence>
<reference evidence="2 3" key="1">
    <citation type="journal article" date="2016" name="Mol. Biol. Evol.">
        <title>Comparative Genomics of Early-Diverging Mushroom-Forming Fungi Provides Insights into the Origins of Lignocellulose Decay Capabilities.</title>
        <authorList>
            <person name="Nagy L.G."/>
            <person name="Riley R."/>
            <person name="Tritt A."/>
            <person name="Adam C."/>
            <person name="Daum C."/>
            <person name="Floudas D."/>
            <person name="Sun H."/>
            <person name="Yadav J.S."/>
            <person name="Pangilinan J."/>
            <person name="Larsson K.H."/>
            <person name="Matsuura K."/>
            <person name="Barry K."/>
            <person name="Labutti K."/>
            <person name="Kuo R."/>
            <person name="Ohm R.A."/>
            <person name="Bhattacharya S.S."/>
            <person name="Shirouzu T."/>
            <person name="Yoshinaga Y."/>
            <person name="Martin F.M."/>
            <person name="Grigoriev I.V."/>
            <person name="Hibbett D.S."/>
        </authorList>
    </citation>
    <scope>NUCLEOTIDE SEQUENCE [LARGE SCALE GENOMIC DNA]</scope>
    <source>
        <strain evidence="2 3">CBS 109695</strain>
    </source>
</reference>
<evidence type="ECO:0000313" key="3">
    <source>
        <dbReference type="Proteomes" id="UP000076532"/>
    </source>
</evidence>
<evidence type="ECO:0000256" key="1">
    <source>
        <dbReference type="SAM" id="SignalP"/>
    </source>
</evidence>
<keyword evidence="3" id="KW-1185">Reference proteome</keyword>
<name>A0A166HK24_9AGAM</name>
<organism evidence="2 3">
    <name type="scientific">Athelia psychrophila</name>
    <dbReference type="NCBI Taxonomy" id="1759441"/>
    <lineage>
        <taxon>Eukaryota</taxon>
        <taxon>Fungi</taxon>
        <taxon>Dikarya</taxon>
        <taxon>Basidiomycota</taxon>
        <taxon>Agaricomycotina</taxon>
        <taxon>Agaricomycetes</taxon>
        <taxon>Agaricomycetidae</taxon>
        <taxon>Atheliales</taxon>
        <taxon>Atheliaceae</taxon>
        <taxon>Athelia</taxon>
    </lineage>
</organism>
<protein>
    <recommendedName>
        <fullName evidence="4">Secreted protein</fullName>
    </recommendedName>
</protein>
<evidence type="ECO:0000313" key="2">
    <source>
        <dbReference type="EMBL" id="KZP18943.1"/>
    </source>
</evidence>
<proteinExistence type="predicted"/>
<sequence length="107" mass="12293">MRLTFFNFICLMFYWKTVAIVMIQKSGEVYRDGVRGGCSMQHLHIVVIVMYLQNEFNYIHGVQCRELEVINGIHRRGKLDLAMAGVNPRAAVVLCYNIVMGQMKHGV</sequence>
<accession>A0A166HK24</accession>
<dbReference type="AlphaFoldDB" id="A0A166HK24"/>
<dbReference type="EMBL" id="KV417568">
    <property type="protein sequence ID" value="KZP18943.1"/>
    <property type="molecule type" value="Genomic_DNA"/>
</dbReference>
<dbReference type="Proteomes" id="UP000076532">
    <property type="component" value="Unassembled WGS sequence"/>
</dbReference>